<evidence type="ECO:0000256" key="1">
    <source>
        <dbReference type="ARBA" id="ARBA00022490"/>
    </source>
</evidence>
<dbReference type="CDD" id="cd17991">
    <property type="entry name" value="DEXHc_TRCF"/>
    <property type="match status" value="1"/>
</dbReference>
<dbReference type="InterPro" id="IPR003711">
    <property type="entry name" value="CarD-like/TRCF_RID"/>
</dbReference>
<dbReference type="InterPro" id="IPR004576">
    <property type="entry name" value="Mfd"/>
</dbReference>
<dbReference type="InterPro" id="IPR037235">
    <property type="entry name" value="TRCF-like_C_D7"/>
</dbReference>
<dbReference type="Pfam" id="PF03461">
    <property type="entry name" value="TRCF"/>
    <property type="match status" value="1"/>
</dbReference>
<evidence type="ECO:0000256" key="4">
    <source>
        <dbReference type="ARBA" id="ARBA00022801"/>
    </source>
</evidence>
<dbReference type="SMART" id="SM00982">
    <property type="entry name" value="TRCF"/>
    <property type="match status" value="1"/>
</dbReference>
<dbReference type="PANTHER" id="PTHR47964:SF1">
    <property type="entry name" value="ATP-DEPENDENT DNA HELICASE HOMOLOG RECG, CHLOROPLASTIC"/>
    <property type="match status" value="1"/>
</dbReference>
<comment type="subcellular location">
    <subcellularLocation>
        <location evidence="9">Cytoplasm</location>
    </subcellularLocation>
</comment>
<dbReference type="Gene3D" id="3.30.2060.10">
    <property type="entry name" value="Penicillin-binding protein 1b domain"/>
    <property type="match status" value="1"/>
</dbReference>
<evidence type="ECO:0000259" key="11">
    <source>
        <dbReference type="PROSITE" id="PS51194"/>
    </source>
</evidence>
<dbReference type="InterPro" id="IPR047112">
    <property type="entry name" value="RecG/Mfd"/>
</dbReference>
<organism evidence="12 13">
    <name type="scientific">Pseudanabaena galeata UHCC 0370</name>
    <dbReference type="NCBI Taxonomy" id="3110310"/>
    <lineage>
        <taxon>Bacteria</taxon>
        <taxon>Bacillati</taxon>
        <taxon>Cyanobacteriota</taxon>
        <taxon>Cyanophyceae</taxon>
        <taxon>Pseudanabaenales</taxon>
        <taxon>Pseudanabaenaceae</taxon>
        <taxon>Pseudanabaena</taxon>
    </lineage>
</organism>
<evidence type="ECO:0000256" key="2">
    <source>
        <dbReference type="ARBA" id="ARBA00022741"/>
    </source>
</evidence>
<sequence length="1148" mass="130149">MPFSSVIRSLIRSPLTDELESKLVRSHQLTLSGLSRVGKGLVSSTLSQKQERLMLVIAATIEEAGRWSVQLDTMGWQTVHFYPTSDVLPYEPYAPESEVVWGQMQILADLINWDEREGEKKKVAIVATDRALQPHLPSPEEFREYCLSLEVGSEITLKDMSEKLTLMGYEHTSTVETEGQWGRRGDIIDIFPVSSEMPVRIDWFGDEIERIREFEPSTQRPLDSIPSVILAPISYGHILGKLPSNDSDLHDEFSIQGFAVHPKSTASLLDYLPTSENCLVVIDEIDQCKAHCDRWHESAEEICPHPQPLSQRARGEREEGKLHRSFAECLEQISKFDRLELFELGEENRGVNMSSRSIPAIPHQFGKIAQTIRDYREQKYKIILVSAQPSRTVALLQEHDCQAQFIPNVRDYPAIDKTHNLRIAVALKYSGIAEIQGFVLPTYRIVVISDREFFGQHALGTPNYVRKRRRAVSKQVDLNKLSAGDYVVHKNHGVGQFIKLEKLTVNNETREYLVLKYADGLLRVVVDQMSILSRYRGMNEGRPELHKMTGKTWTNTTAKAKKAIKKIAFDLLELYAKRSQQLGFAFPPDNPWQQEMEDSFPYQATPDQLKATQDVKQDMESSRPMDRLVCGDVGFGKTEVAIRTIFKAVTTGKQAALLVPTTILAQQHYHSLQERYAAYPVNIALLNRFRTTSEKKEICRKLKTGELDIVVGTHQLLSKDVEFKDLGLLVIDEEQRFGVAQKEKIKTMKTEVDVLTLSATPIPRTLYMAMSGVREMSLITTPPPSRRSIMTHLSRYNLELVRAAIRQELDRGGQIFYVVSRIDDIEEVSARVHEMLPSVRMAIAHGQMPESELEATMLSFNSGEADMMICTTIIESGLDIPRVNTIIIEDAQRFGLAQLYQLRGRVGRAGIQAHAWLFYQEKGELTDVARKRLKAIQEFTHLGSGYQLAMRDMEIRGVGNLLGSEQSGQINTIGFDLYMEMLQEAIAEIRGSEIPEVDDTQVDLPITAFIPAEYIPDGDRKMSAYRAVASVTSRRELSQIIEEWKDCYGNVPAPAMQLLKVMELKLIAKRIGFSRIKPEGKQHVVLESKMEEPAWKLLHEHLPSHLRSRFVYSQGNVTVRGLGTLSHDKQLDSLIEWLDTMHLAKAEA</sequence>
<accession>A0ABU5TJ18</accession>
<comment type="similarity">
    <text evidence="9">In the C-terminal section; belongs to the helicase family. RecG subfamily.</text>
</comment>
<dbReference type="HAMAP" id="MF_00969">
    <property type="entry name" value="TRCF"/>
    <property type="match status" value="1"/>
</dbReference>
<dbReference type="InterPro" id="IPR027417">
    <property type="entry name" value="P-loop_NTPase"/>
</dbReference>
<dbReference type="InterPro" id="IPR005118">
    <property type="entry name" value="TRCF_C"/>
</dbReference>
<dbReference type="Pfam" id="PF17757">
    <property type="entry name" value="UvrB_inter"/>
    <property type="match status" value="1"/>
</dbReference>
<evidence type="ECO:0000256" key="7">
    <source>
        <dbReference type="ARBA" id="ARBA00023125"/>
    </source>
</evidence>
<gene>
    <name evidence="9 12" type="primary">mfd</name>
    <name evidence="12" type="ORF">VB774_11860</name>
</gene>
<reference evidence="12 13" key="1">
    <citation type="submission" date="2023-12" db="EMBL/GenBank/DDBJ databases">
        <title>Baltic Sea Cyanobacteria.</title>
        <authorList>
            <person name="Delbaje E."/>
            <person name="Fewer D.P."/>
            <person name="Shishido T.K."/>
        </authorList>
    </citation>
    <scope>NUCLEOTIDE SEQUENCE [LARGE SCALE GENOMIC DNA]</scope>
    <source>
        <strain evidence="12 13">UHCC 0370</strain>
    </source>
</reference>
<keyword evidence="2 9" id="KW-0547">Nucleotide-binding</keyword>
<dbReference type="Gene3D" id="3.40.50.300">
    <property type="entry name" value="P-loop containing nucleotide triphosphate hydrolases"/>
    <property type="match status" value="2"/>
</dbReference>
<dbReference type="Gene3D" id="2.40.10.170">
    <property type="match status" value="1"/>
</dbReference>
<keyword evidence="13" id="KW-1185">Reference proteome</keyword>
<keyword evidence="3 9" id="KW-0227">DNA damage</keyword>
<dbReference type="PANTHER" id="PTHR47964">
    <property type="entry name" value="ATP-DEPENDENT DNA HELICASE HOMOLOG RECG, CHLOROPLASTIC"/>
    <property type="match status" value="1"/>
</dbReference>
<dbReference type="InterPro" id="IPR014001">
    <property type="entry name" value="Helicase_ATP-bd"/>
</dbReference>
<dbReference type="EMBL" id="JAYGIE010000073">
    <property type="protein sequence ID" value="MEA5478313.1"/>
    <property type="molecule type" value="Genomic_DNA"/>
</dbReference>
<comment type="caution">
    <text evidence="12">The sequence shown here is derived from an EMBL/GenBank/DDBJ whole genome shotgun (WGS) entry which is preliminary data.</text>
</comment>
<dbReference type="PROSITE" id="PS51194">
    <property type="entry name" value="HELICASE_CTER"/>
    <property type="match status" value="1"/>
</dbReference>
<dbReference type="SUPFAM" id="SSF141259">
    <property type="entry name" value="CarD-like"/>
    <property type="match status" value="1"/>
</dbReference>
<dbReference type="InterPro" id="IPR041471">
    <property type="entry name" value="UvrB_inter"/>
</dbReference>
<evidence type="ECO:0000256" key="5">
    <source>
        <dbReference type="ARBA" id="ARBA00022806"/>
    </source>
</evidence>
<dbReference type="NCBIfam" id="TIGR00580">
    <property type="entry name" value="mfd"/>
    <property type="match status" value="1"/>
</dbReference>
<evidence type="ECO:0000256" key="8">
    <source>
        <dbReference type="ARBA" id="ARBA00023204"/>
    </source>
</evidence>
<dbReference type="Proteomes" id="UP001301388">
    <property type="component" value="Unassembled WGS sequence"/>
</dbReference>
<keyword evidence="8 9" id="KW-0234">DNA repair</keyword>
<dbReference type="EC" id="3.6.4.-" evidence="9"/>
<keyword evidence="7 9" id="KW-0238">DNA-binding</keyword>
<evidence type="ECO:0000313" key="13">
    <source>
        <dbReference type="Proteomes" id="UP001301388"/>
    </source>
</evidence>
<feature type="domain" description="Helicase C-terminal" evidence="11">
    <location>
        <begin position="804"/>
        <end position="956"/>
    </location>
</feature>
<dbReference type="Pfam" id="PF00270">
    <property type="entry name" value="DEAD"/>
    <property type="match status" value="1"/>
</dbReference>
<dbReference type="RefSeq" id="WP_323261830.1">
    <property type="nucleotide sequence ID" value="NZ_JAYGIE010000073.1"/>
</dbReference>
<dbReference type="Pfam" id="PF00271">
    <property type="entry name" value="Helicase_C"/>
    <property type="match status" value="1"/>
</dbReference>
<keyword evidence="6 9" id="KW-0067">ATP-binding</keyword>
<dbReference type="PROSITE" id="PS51192">
    <property type="entry name" value="HELICASE_ATP_BIND_1"/>
    <property type="match status" value="1"/>
</dbReference>
<dbReference type="SUPFAM" id="SSF143517">
    <property type="entry name" value="TRCF domain-like"/>
    <property type="match status" value="1"/>
</dbReference>
<comment type="function">
    <text evidence="9">Couples transcription and DNA repair by recognizing RNA polymerase (RNAP) stalled at DNA lesions. Mediates ATP-dependent release of RNAP and its truncated transcript from the DNA, and recruitment of nucleotide excision repair machinery to the damaged site.</text>
</comment>
<feature type="domain" description="Helicase ATP-binding" evidence="10">
    <location>
        <begin position="618"/>
        <end position="779"/>
    </location>
</feature>
<dbReference type="InterPro" id="IPR001650">
    <property type="entry name" value="Helicase_C-like"/>
</dbReference>
<dbReference type="Gene3D" id="3.90.1150.50">
    <property type="entry name" value="Transcription-repair-coupling factor, D7 domain"/>
    <property type="match status" value="1"/>
</dbReference>
<evidence type="ECO:0000259" key="10">
    <source>
        <dbReference type="PROSITE" id="PS51192"/>
    </source>
</evidence>
<evidence type="ECO:0000313" key="12">
    <source>
        <dbReference type="EMBL" id="MEA5478313.1"/>
    </source>
</evidence>
<name>A0ABU5TJ18_9CYAN</name>
<keyword evidence="5" id="KW-0347">Helicase</keyword>
<protein>
    <recommendedName>
        <fullName evidence="9">Transcription-repair-coupling factor</fullName>
        <shortName evidence="9">TRCF</shortName>
        <ecNumber evidence="9">3.6.4.-</ecNumber>
    </recommendedName>
</protein>
<dbReference type="Pfam" id="PF02559">
    <property type="entry name" value="CarD_TRCF_RID"/>
    <property type="match status" value="1"/>
</dbReference>
<evidence type="ECO:0000256" key="9">
    <source>
        <dbReference type="HAMAP-Rule" id="MF_00969"/>
    </source>
</evidence>
<evidence type="ECO:0000256" key="6">
    <source>
        <dbReference type="ARBA" id="ARBA00022840"/>
    </source>
</evidence>
<keyword evidence="4 9" id="KW-0378">Hydrolase</keyword>
<dbReference type="SUPFAM" id="SSF52540">
    <property type="entry name" value="P-loop containing nucleoside triphosphate hydrolases"/>
    <property type="match status" value="4"/>
</dbReference>
<dbReference type="SMART" id="SM01058">
    <property type="entry name" value="CarD_TRCF"/>
    <property type="match status" value="1"/>
</dbReference>
<comment type="similarity">
    <text evidence="9">In the N-terminal section; belongs to the UvrB family.</text>
</comment>
<proteinExistence type="inferred from homology"/>
<dbReference type="InterPro" id="IPR036101">
    <property type="entry name" value="CarD-like/TRCF_RID_sf"/>
</dbReference>
<keyword evidence="1 9" id="KW-0963">Cytoplasm</keyword>
<dbReference type="SMART" id="SM00487">
    <property type="entry name" value="DEXDc"/>
    <property type="match status" value="1"/>
</dbReference>
<evidence type="ECO:0000256" key="3">
    <source>
        <dbReference type="ARBA" id="ARBA00022763"/>
    </source>
</evidence>
<dbReference type="SMART" id="SM00490">
    <property type="entry name" value="HELICc"/>
    <property type="match status" value="1"/>
</dbReference>
<dbReference type="InterPro" id="IPR011545">
    <property type="entry name" value="DEAD/DEAH_box_helicase_dom"/>
</dbReference>